<evidence type="ECO:0000313" key="8">
    <source>
        <dbReference type="Proteomes" id="UP001497516"/>
    </source>
</evidence>
<protein>
    <recommendedName>
        <fullName evidence="9">Core-2/I-branching beta-1,6-N-acetylglucosaminyltransferase family protein</fullName>
    </recommendedName>
</protein>
<evidence type="ECO:0008006" key="9">
    <source>
        <dbReference type="Google" id="ProtNLM"/>
    </source>
</evidence>
<keyword evidence="6" id="KW-1133">Transmembrane helix</keyword>
<evidence type="ECO:0000256" key="5">
    <source>
        <dbReference type="ARBA" id="ARBA00023180"/>
    </source>
</evidence>
<keyword evidence="2" id="KW-0328">Glycosyltransferase</keyword>
<comment type="subcellular location">
    <subcellularLocation>
        <location evidence="1">Membrane</location>
        <topology evidence="1">Single-pass type II membrane protein</topology>
    </subcellularLocation>
</comment>
<dbReference type="Pfam" id="PF02485">
    <property type="entry name" value="Branch"/>
    <property type="match status" value="1"/>
</dbReference>
<feature type="transmembrane region" description="Helical" evidence="6">
    <location>
        <begin position="26"/>
        <end position="51"/>
    </location>
</feature>
<evidence type="ECO:0000256" key="2">
    <source>
        <dbReference type="ARBA" id="ARBA00022676"/>
    </source>
</evidence>
<dbReference type="InterPro" id="IPR003406">
    <property type="entry name" value="Glyco_trans_14"/>
</dbReference>
<name>A0AAV2GDL9_9ROSI</name>
<accession>A0AAV2GDL9</accession>
<gene>
    <name evidence="7" type="ORF">LTRI10_LOCUS48111</name>
</gene>
<organism evidence="7 8">
    <name type="scientific">Linum trigynum</name>
    <dbReference type="NCBI Taxonomy" id="586398"/>
    <lineage>
        <taxon>Eukaryota</taxon>
        <taxon>Viridiplantae</taxon>
        <taxon>Streptophyta</taxon>
        <taxon>Embryophyta</taxon>
        <taxon>Tracheophyta</taxon>
        <taxon>Spermatophyta</taxon>
        <taxon>Magnoliopsida</taxon>
        <taxon>eudicotyledons</taxon>
        <taxon>Gunneridae</taxon>
        <taxon>Pentapetalae</taxon>
        <taxon>rosids</taxon>
        <taxon>fabids</taxon>
        <taxon>Malpighiales</taxon>
        <taxon>Linaceae</taxon>
        <taxon>Linum</taxon>
    </lineage>
</organism>
<evidence type="ECO:0000313" key="7">
    <source>
        <dbReference type="EMBL" id="CAL1408526.1"/>
    </source>
</evidence>
<evidence type="ECO:0000256" key="1">
    <source>
        <dbReference type="ARBA" id="ARBA00004606"/>
    </source>
</evidence>
<evidence type="ECO:0000256" key="4">
    <source>
        <dbReference type="ARBA" id="ARBA00023136"/>
    </source>
</evidence>
<keyword evidence="4 6" id="KW-0472">Membrane</keyword>
<keyword evidence="3" id="KW-0808">Transferase</keyword>
<dbReference type="EMBL" id="OZ034821">
    <property type="protein sequence ID" value="CAL1408526.1"/>
    <property type="molecule type" value="Genomic_DNA"/>
</dbReference>
<proteinExistence type="predicted"/>
<sequence length="405" mass="46769">MGQFKATILAKYLTVRLRKESSRGGSLHVGITTIILCLFITSIVLFLGAFLRTHVTEFLSSSSSMEEVLPAIFFSPPIPDCASSTMNTSLASQSADQVWHSMNDEELMWRASMEPRVSQYPYNRTPKLAFMFLSRGNLPLAPLWEMFFKGHEGFYSIYLHVSSIIDFTPPYSSSVFYNRMIPSKPVQWGTATMVDAERRLLANALLDWSNERFILLSDTCIPIFNFTTIYNYLIISSWNQSFLGSIDDPRPMGRGRYNKRMQPELTLADWRKGSQWFEVHRRVAVQMVSDIKYYSILKQHCKPPRCYMDEHYFPTLVTKILPEINTNHSITWVDWSRPGSHPSMFVRKHVSEGFLMKIRNMTDCGFTHRTRSTICFLFARKFHPSTLEPLLRIAPSLLGFTDKIN</sequence>
<keyword evidence="5" id="KW-0325">Glycoprotein</keyword>
<dbReference type="GO" id="GO:0016757">
    <property type="term" value="F:glycosyltransferase activity"/>
    <property type="evidence" value="ECO:0007669"/>
    <property type="project" value="UniProtKB-KW"/>
</dbReference>
<dbReference type="PANTHER" id="PTHR31042">
    <property type="entry name" value="CORE-2/I-BRANCHING BETA-1,6-N-ACETYLGLUCOSAMINYLTRANSFERASE FAMILY PROTEIN-RELATED"/>
    <property type="match status" value="1"/>
</dbReference>
<keyword evidence="6" id="KW-0812">Transmembrane</keyword>
<dbReference type="AlphaFoldDB" id="A0AAV2GDL9"/>
<dbReference type="InterPro" id="IPR044174">
    <property type="entry name" value="BC10-like"/>
</dbReference>
<dbReference type="Proteomes" id="UP001497516">
    <property type="component" value="Chromosome 8"/>
</dbReference>
<keyword evidence="8" id="KW-1185">Reference proteome</keyword>
<evidence type="ECO:0000256" key="6">
    <source>
        <dbReference type="SAM" id="Phobius"/>
    </source>
</evidence>
<dbReference type="PANTHER" id="PTHR31042:SF91">
    <property type="entry name" value="CORE-2_I-BRANCHING BETA-1,6-N-ACETYLGLUCOSAMINYLTRANSFERASE FAMILY PROTEIN"/>
    <property type="match status" value="1"/>
</dbReference>
<dbReference type="GO" id="GO:0016020">
    <property type="term" value="C:membrane"/>
    <property type="evidence" value="ECO:0007669"/>
    <property type="project" value="UniProtKB-SubCell"/>
</dbReference>
<evidence type="ECO:0000256" key="3">
    <source>
        <dbReference type="ARBA" id="ARBA00022679"/>
    </source>
</evidence>
<reference evidence="7 8" key="1">
    <citation type="submission" date="2024-04" db="EMBL/GenBank/DDBJ databases">
        <authorList>
            <person name="Fracassetti M."/>
        </authorList>
    </citation>
    <scope>NUCLEOTIDE SEQUENCE [LARGE SCALE GENOMIC DNA]</scope>
</reference>